<gene>
    <name evidence="1" type="ORF">CEX98_13235</name>
</gene>
<evidence type="ECO:0000313" key="1">
    <source>
        <dbReference type="EMBL" id="PCK31260.1"/>
    </source>
</evidence>
<dbReference type="AlphaFoldDB" id="A0A2A5JPD5"/>
<dbReference type="Pfam" id="PF20043">
    <property type="entry name" value="DUF6445"/>
    <property type="match status" value="1"/>
</dbReference>
<organism evidence="1 2">
    <name type="scientific">Pseudoalteromonas piscicida</name>
    <dbReference type="NCBI Taxonomy" id="43662"/>
    <lineage>
        <taxon>Bacteria</taxon>
        <taxon>Pseudomonadati</taxon>
        <taxon>Pseudomonadota</taxon>
        <taxon>Gammaproteobacteria</taxon>
        <taxon>Alteromonadales</taxon>
        <taxon>Pseudoalteromonadaceae</taxon>
        <taxon>Pseudoalteromonas</taxon>
    </lineage>
</organism>
<proteinExistence type="predicted"/>
<comment type="caution">
    <text evidence="1">The sequence shown here is derived from an EMBL/GenBank/DDBJ whole genome shotgun (WGS) entry which is preliminary data.</text>
</comment>
<keyword evidence="2" id="KW-1185">Reference proteome</keyword>
<protein>
    <submittedName>
        <fullName evidence="1">Uncharacterized protein</fullName>
    </submittedName>
</protein>
<dbReference type="Proteomes" id="UP000228621">
    <property type="component" value="Unassembled WGS sequence"/>
</dbReference>
<sequence length="227" mass="25909">MKLELNPKLKVKKLYIEKHNFYVYIIDDVITNPEAVVEFATKHAYFQSPGKDGTLYPGVRELMPKPYERLLNKAIESSGLANTVEIYRCLLSLITLKENEINYLQTVPHVDSIDSSDFACVHFFCDDSFGGTSLYEYKDNGLATVTADNLHKMQEMVDRAHNQNKHACYLSDDNQEFETLCSIPAKFNRLVLYPSNQLHCANINGKSIDRNPETGRLTIASFFRILS</sequence>
<dbReference type="OrthoDB" id="4048724at2"/>
<evidence type="ECO:0000313" key="2">
    <source>
        <dbReference type="Proteomes" id="UP000228621"/>
    </source>
</evidence>
<accession>A0A2A5JPD5</accession>
<dbReference type="InterPro" id="IPR045617">
    <property type="entry name" value="DUF6445"/>
</dbReference>
<dbReference type="EMBL" id="NKHF01000060">
    <property type="protein sequence ID" value="PCK31260.1"/>
    <property type="molecule type" value="Genomic_DNA"/>
</dbReference>
<dbReference type="RefSeq" id="WP_099642539.1">
    <property type="nucleotide sequence ID" value="NZ_NKHF01000060.1"/>
</dbReference>
<name>A0A2A5JPD5_PSEO7</name>
<reference evidence="2" key="1">
    <citation type="journal article" date="2019" name="Genome Announc.">
        <title>Draft Genome Sequence of Pseudoalteromonas piscicida Strain 36Y ROTHPW, an Hypersaline Seawater Isolate from the South Coast of Sonora, Mexico.</title>
        <authorList>
            <person name="Sanchez-Diaz R."/>
            <person name="Molina-Garza Z.J."/>
            <person name="Cruz-Suarez L.E."/>
            <person name="Selvin J."/>
            <person name="Kiran G.S."/>
            <person name="Ibarra-Gamez J.C."/>
            <person name="Gomez-Gil B."/>
            <person name="Galaviz-Silva L."/>
        </authorList>
    </citation>
    <scope>NUCLEOTIDE SEQUENCE [LARGE SCALE GENOMIC DNA]</scope>
    <source>
        <strain evidence="2">36Y_RITHPW</strain>
    </source>
</reference>